<accession>A0A2P2N4B5</accession>
<evidence type="ECO:0000313" key="1">
    <source>
        <dbReference type="EMBL" id="MBX37304.1"/>
    </source>
</evidence>
<organism evidence="1">
    <name type="scientific">Rhizophora mucronata</name>
    <name type="common">Asiatic mangrove</name>
    <dbReference type="NCBI Taxonomy" id="61149"/>
    <lineage>
        <taxon>Eukaryota</taxon>
        <taxon>Viridiplantae</taxon>
        <taxon>Streptophyta</taxon>
        <taxon>Embryophyta</taxon>
        <taxon>Tracheophyta</taxon>
        <taxon>Spermatophyta</taxon>
        <taxon>Magnoliopsida</taxon>
        <taxon>eudicotyledons</taxon>
        <taxon>Gunneridae</taxon>
        <taxon>Pentapetalae</taxon>
        <taxon>rosids</taxon>
        <taxon>fabids</taxon>
        <taxon>Malpighiales</taxon>
        <taxon>Rhizophoraceae</taxon>
        <taxon>Rhizophora</taxon>
    </lineage>
</organism>
<dbReference type="EMBL" id="GGEC01056820">
    <property type="protein sequence ID" value="MBX37304.1"/>
    <property type="molecule type" value="Transcribed_RNA"/>
</dbReference>
<proteinExistence type="predicted"/>
<sequence>MVKQKSDPKGLLVLISIKFLLFFNYATSEQVRRAENDYHLDFRVDI</sequence>
<protein>
    <submittedName>
        <fullName evidence="1">Uncharacterized protein</fullName>
    </submittedName>
</protein>
<reference evidence="1" key="1">
    <citation type="submission" date="2018-02" db="EMBL/GenBank/DDBJ databases">
        <title>Rhizophora mucronata_Transcriptome.</title>
        <authorList>
            <person name="Meera S.P."/>
            <person name="Sreeshan A."/>
            <person name="Augustine A."/>
        </authorList>
    </citation>
    <scope>NUCLEOTIDE SEQUENCE</scope>
    <source>
        <tissue evidence="1">Leaf</tissue>
    </source>
</reference>
<dbReference type="AlphaFoldDB" id="A0A2P2N4B5"/>
<name>A0A2P2N4B5_RHIMU</name>